<dbReference type="EMBL" id="JACONT010000008">
    <property type="protein sequence ID" value="MBC3941182.1"/>
    <property type="molecule type" value="Genomic_DNA"/>
</dbReference>
<sequence>MDAMMNPPYPNADPDETPVIELTIPSAISCAPARASRIGGVARVHPYWSALATAPAVTDPAPNWGPGEVTSVDTRSAVTFHRTTGSFQALSVKTGRMISGIGPYEQAQSEELEADPETVAYDLQGLKTAWVGGPSYLSDFHALHVTKGVVAGEVKADRSYFLEQSYAEIMANAKRTFAAVDITFEEKDGTSMFLNQVRRLNVRRAYCDRFHEASPAQTDRVRELVSADGGTTLGRIHSILANDPRTAQQLVHGLLCRRVLGYDLNTPTRSDTLVYAPAKPALWVDIRDIQRTEAA</sequence>
<name>A0ABR7AMK3_9SPHN</name>
<evidence type="ECO:0000313" key="2">
    <source>
        <dbReference type="Proteomes" id="UP000597613"/>
    </source>
</evidence>
<evidence type="ECO:0008006" key="3">
    <source>
        <dbReference type="Google" id="ProtNLM"/>
    </source>
</evidence>
<organism evidence="1 2">
    <name type="scientific">Sphingomonas albertensis</name>
    <dbReference type="NCBI Taxonomy" id="2762591"/>
    <lineage>
        <taxon>Bacteria</taxon>
        <taxon>Pseudomonadati</taxon>
        <taxon>Pseudomonadota</taxon>
        <taxon>Alphaproteobacteria</taxon>
        <taxon>Sphingomonadales</taxon>
        <taxon>Sphingomonadaceae</taxon>
        <taxon>Sphingomonas</taxon>
    </lineage>
</organism>
<dbReference type="Proteomes" id="UP000597613">
    <property type="component" value="Unassembled WGS sequence"/>
</dbReference>
<evidence type="ECO:0000313" key="1">
    <source>
        <dbReference type="EMBL" id="MBC3941182.1"/>
    </source>
</evidence>
<gene>
    <name evidence="1" type="ORF">H8S47_05710</name>
</gene>
<keyword evidence="2" id="KW-1185">Reference proteome</keyword>
<proteinExistence type="predicted"/>
<protein>
    <recommendedName>
        <fullName evidence="3">TnsA endonuclease N-terminal domain-containing protein</fullName>
    </recommendedName>
</protein>
<dbReference type="RefSeq" id="WP_187502958.1">
    <property type="nucleotide sequence ID" value="NZ_CP162536.1"/>
</dbReference>
<accession>A0ABR7AMK3</accession>
<comment type="caution">
    <text evidence="1">The sequence shown here is derived from an EMBL/GenBank/DDBJ whole genome shotgun (WGS) entry which is preliminary data.</text>
</comment>
<reference evidence="1 2" key="1">
    <citation type="submission" date="2020-08" db="EMBL/GenBank/DDBJ databases">
        <title>Putative novel bacterial strains isolated from necrotic wheat leaf tissues caused by Xanthomonas translucens.</title>
        <authorList>
            <person name="Tambong J.T."/>
        </authorList>
    </citation>
    <scope>NUCLEOTIDE SEQUENCE [LARGE SCALE GENOMIC DNA]</scope>
    <source>
        <strain evidence="2">DOAB 1063</strain>
    </source>
</reference>